<accession>A0A6J0JRY5</accession>
<evidence type="ECO:0000313" key="4">
    <source>
        <dbReference type="RefSeq" id="XP_018437816.1"/>
    </source>
</evidence>
<evidence type="ECO:0000313" key="3">
    <source>
        <dbReference type="Proteomes" id="UP000504610"/>
    </source>
</evidence>
<reference evidence="4" key="2">
    <citation type="submission" date="2025-08" db="UniProtKB">
        <authorList>
            <consortium name="RefSeq"/>
        </authorList>
    </citation>
    <scope>IDENTIFICATION</scope>
    <source>
        <tissue evidence="4">Leaf</tissue>
    </source>
</reference>
<evidence type="ECO:0000259" key="2">
    <source>
        <dbReference type="PROSITE" id="PS50004"/>
    </source>
</evidence>
<protein>
    <submittedName>
        <fullName evidence="4">Protein SRC2-like</fullName>
    </submittedName>
</protein>
<dbReference type="InterPro" id="IPR044750">
    <property type="entry name" value="C2_SRC2/BAP"/>
</dbReference>
<dbReference type="AlphaFoldDB" id="A0A6J0JRY5"/>
<dbReference type="CDD" id="cd04051">
    <property type="entry name" value="C2_SRC2_like"/>
    <property type="match status" value="1"/>
</dbReference>
<dbReference type="SUPFAM" id="SSF49562">
    <property type="entry name" value="C2 domain (Calcium/lipid-binding domain, CaLB)"/>
    <property type="match status" value="1"/>
</dbReference>
<gene>
    <name evidence="4" type="primary">LOC108810182</name>
</gene>
<feature type="region of interest" description="Disordered" evidence="1">
    <location>
        <begin position="189"/>
        <end position="253"/>
    </location>
</feature>
<dbReference type="RefSeq" id="XP_018437816.1">
    <property type="nucleotide sequence ID" value="XM_018582314.2"/>
</dbReference>
<dbReference type="KEGG" id="rsz:108810182"/>
<dbReference type="Gene3D" id="2.60.40.150">
    <property type="entry name" value="C2 domain"/>
    <property type="match status" value="1"/>
</dbReference>
<dbReference type="GeneID" id="108810182"/>
<keyword evidence="3" id="KW-1185">Reference proteome</keyword>
<dbReference type="InterPro" id="IPR000008">
    <property type="entry name" value="C2_dom"/>
</dbReference>
<dbReference type="InterPro" id="IPR035892">
    <property type="entry name" value="C2_domain_sf"/>
</dbReference>
<dbReference type="PANTHER" id="PTHR32246:SF173">
    <property type="entry name" value="C2 DOMAIN-CONTAINING PROTEIN"/>
    <property type="match status" value="1"/>
</dbReference>
<name>A0A6J0JRY5_RAPSA</name>
<organism evidence="3 4">
    <name type="scientific">Raphanus sativus</name>
    <name type="common">Radish</name>
    <name type="synonym">Raphanus raphanistrum var. sativus</name>
    <dbReference type="NCBI Taxonomy" id="3726"/>
    <lineage>
        <taxon>Eukaryota</taxon>
        <taxon>Viridiplantae</taxon>
        <taxon>Streptophyta</taxon>
        <taxon>Embryophyta</taxon>
        <taxon>Tracheophyta</taxon>
        <taxon>Spermatophyta</taxon>
        <taxon>Magnoliopsida</taxon>
        <taxon>eudicotyledons</taxon>
        <taxon>Gunneridae</taxon>
        <taxon>Pentapetalae</taxon>
        <taxon>rosids</taxon>
        <taxon>malvids</taxon>
        <taxon>Brassicales</taxon>
        <taxon>Brassicaceae</taxon>
        <taxon>Brassiceae</taxon>
        <taxon>Raphanus</taxon>
    </lineage>
</organism>
<dbReference type="SMART" id="SM00239">
    <property type="entry name" value="C2"/>
    <property type="match status" value="1"/>
</dbReference>
<proteinExistence type="predicted"/>
<dbReference type="OrthoDB" id="270970at2759"/>
<feature type="compositionally biased region" description="Polar residues" evidence="1">
    <location>
        <begin position="221"/>
        <end position="238"/>
    </location>
</feature>
<dbReference type="PROSITE" id="PS50004">
    <property type="entry name" value="C2"/>
    <property type="match status" value="1"/>
</dbReference>
<feature type="domain" description="C2" evidence="2">
    <location>
        <begin position="1"/>
        <end position="113"/>
    </location>
</feature>
<dbReference type="Proteomes" id="UP000504610">
    <property type="component" value="Chromosome 6"/>
</dbReference>
<evidence type="ECO:0000256" key="1">
    <source>
        <dbReference type="SAM" id="MobiDB-lite"/>
    </source>
</evidence>
<reference evidence="3" key="1">
    <citation type="journal article" date="2019" name="Database">
        <title>The radish genome database (RadishGD): an integrated information resource for radish genomics.</title>
        <authorList>
            <person name="Yu H.J."/>
            <person name="Baek S."/>
            <person name="Lee Y.J."/>
            <person name="Cho A."/>
            <person name="Mun J.H."/>
        </authorList>
    </citation>
    <scope>NUCLEOTIDE SEQUENCE [LARGE SCALE GENOMIC DNA]</scope>
    <source>
        <strain evidence="3">cv. WK10039</strain>
    </source>
</reference>
<dbReference type="PANTHER" id="PTHR32246">
    <property type="entry name" value="INGRESSION PROTEIN FIC1"/>
    <property type="match status" value="1"/>
</dbReference>
<sequence length="286" mass="31409">MANLTLELNIYSAKDLENVNLITKMDVYAVASIIGHDFQIHKERTAVDRTGGSEPTWDHAVKFSLDQRLAREGRLTLVVKLVCDRILGSKDVGEVQVPVLELLISSPSFNGDGQGTRMRFVTYQVSTPCGKGKGSLTFSYRFDTMSCNPDVPVSPVQPIRIGTSYSFPSTNYLPASVVYPPWSQSQEYSAPSYPHQPVTGYPPPHHHYDQGIMYPPPPSYHQLQQSQSFHGYPTSSSGYAHGSPPRPRKNKKGVGLGTRALLLGGALGGLLLENLVSDIGFDLQNF</sequence>
<dbReference type="GO" id="GO:0006952">
    <property type="term" value="P:defense response"/>
    <property type="evidence" value="ECO:0007669"/>
    <property type="project" value="InterPro"/>
</dbReference>
<dbReference type="Pfam" id="PF00168">
    <property type="entry name" value="C2"/>
    <property type="match status" value="1"/>
</dbReference>